<name>A0A6A6KXF4_HEVBR</name>
<organism evidence="1 2">
    <name type="scientific">Hevea brasiliensis</name>
    <name type="common">Para rubber tree</name>
    <name type="synonym">Siphonia brasiliensis</name>
    <dbReference type="NCBI Taxonomy" id="3981"/>
    <lineage>
        <taxon>Eukaryota</taxon>
        <taxon>Viridiplantae</taxon>
        <taxon>Streptophyta</taxon>
        <taxon>Embryophyta</taxon>
        <taxon>Tracheophyta</taxon>
        <taxon>Spermatophyta</taxon>
        <taxon>Magnoliopsida</taxon>
        <taxon>eudicotyledons</taxon>
        <taxon>Gunneridae</taxon>
        <taxon>Pentapetalae</taxon>
        <taxon>rosids</taxon>
        <taxon>fabids</taxon>
        <taxon>Malpighiales</taxon>
        <taxon>Euphorbiaceae</taxon>
        <taxon>Crotonoideae</taxon>
        <taxon>Micrandreae</taxon>
        <taxon>Hevea</taxon>
    </lineage>
</organism>
<proteinExistence type="predicted"/>
<accession>A0A6A6KXF4</accession>
<reference evidence="1 2" key="1">
    <citation type="journal article" date="2020" name="Mol. Plant">
        <title>The Chromosome-Based Rubber Tree Genome Provides New Insights into Spurge Genome Evolution and Rubber Biosynthesis.</title>
        <authorList>
            <person name="Liu J."/>
            <person name="Shi C."/>
            <person name="Shi C.C."/>
            <person name="Li W."/>
            <person name="Zhang Q.J."/>
            <person name="Zhang Y."/>
            <person name="Li K."/>
            <person name="Lu H.F."/>
            <person name="Shi C."/>
            <person name="Zhu S.T."/>
            <person name="Xiao Z.Y."/>
            <person name="Nan H."/>
            <person name="Yue Y."/>
            <person name="Zhu X.G."/>
            <person name="Wu Y."/>
            <person name="Hong X.N."/>
            <person name="Fan G.Y."/>
            <person name="Tong Y."/>
            <person name="Zhang D."/>
            <person name="Mao C.L."/>
            <person name="Liu Y.L."/>
            <person name="Hao S.J."/>
            <person name="Liu W.Q."/>
            <person name="Lv M.Q."/>
            <person name="Zhang H.B."/>
            <person name="Liu Y."/>
            <person name="Hu-Tang G.R."/>
            <person name="Wang J.P."/>
            <person name="Wang J.H."/>
            <person name="Sun Y.H."/>
            <person name="Ni S.B."/>
            <person name="Chen W.B."/>
            <person name="Zhang X.C."/>
            <person name="Jiao Y.N."/>
            <person name="Eichler E.E."/>
            <person name="Li G.H."/>
            <person name="Liu X."/>
            <person name="Gao L.Z."/>
        </authorList>
    </citation>
    <scope>NUCLEOTIDE SEQUENCE [LARGE SCALE GENOMIC DNA]</scope>
    <source>
        <strain evidence="2">cv. GT1</strain>
        <tissue evidence="1">Leaf</tissue>
    </source>
</reference>
<dbReference type="EMBL" id="JAAGAX010000013">
    <property type="protein sequence ID" value="KAF2293691.1"/>
    <property type="molecule type" value="Genomic_DNA"/>
</dbReference>
<dbReference type="AlphaFoldDB" id="A0A6A6KXF4"/>
<comment type="caution">
    <text evidence="1">The sequence shown here is derived from an EMBL/GenBank/DDBJ whole genome shotgun (WGS) entry which is preliminary data.</text>
</comment>
<dbReference type="InterPro" id="IPR032675">
    <property type="entry name" value="LRR_dom_sf"/>
</dbReference>
<evidence type="ECO:0000313" key="2">
    <source>
        <dbReference type="Proteomes" id="UP000467840"/>
    </source>
</evidence>
<dbReference type="Proteomes" id="UP000467840">
    <property type="component" value="Chromosome 7"/>
</dbReference>
<keyword evidence="2" id="KW-1185">Reference proteome</keyword>
<gene>
    <name evidence="1" type="ORF">GH714_004187</name>
</gene>
<dbReference type="Gene3D" id="3.80.10.10">
    <property type="entry name" value="Ribonuclease Inhibitor"/>
    <property type="match status" value="1"/>
</dbReference>
<dbReference type="SUPFAM" id="SSF52058">
    <property type="entry name" value="L domain-like"/>
    <property type="match status" value="1"/>
</dbReference>
<protein>
    <submittedName>
        <fullName evidence="1">Uncharacterized protein</fullName>
    </submittedName>
</protein>
<sequence length="344" mass="39459">MLSELKSQNAKRWILHMWITLALQLCGTTKNFKFHITYRGVHARITKGQTLAIMGDFPCPRQFTSEASSQLEIMKLEFCESLLHWSLNLVSLRLLTIDWCPTLVSFPEASFPPMLRSIRIGWCMALILCQMLFTAMHVSRHGNFFLQFLVSVGIGQIPPTLKCLEIRNCQNLQSLLDEEEGSFSSDNTSNLEYLQICHCYCLKSLCSGRKFPPRLKELHIQHCLWLESIAERFGNTSLKQNDPEEDERIAMRKKWILTLKREKQTVAEDREMKRNKRIKACTMLCVSSESYALSASAAAGILFKDKHEVKKNGDIIFEPNICINDWCAAFLTLLSTDWSGTADH</sequence>
<evidence type="ECO:0000313" key="1">
    <source>
        <dbReference type="EMBL" id="KAF2293691.1"/>
    </source>
</evidence>